<dbReference type="Proteomes" id="UP001212841">
    <property type="component" value="Unassembled WGS sequence"/>
</dbReference>
<gene>
    <name evidence="1" type="ORF">HK097_000271</name>
</gene>
<dbReference type="InterPro" id="IPR031466">
    <property type="entry name" value="MIIP"/>
</dbReference>
<dbReference type="Pfam" id="PF15734">
    <property type="entry name" value="MIIP"/>
    <property type="match status" value="1"/>
</dbReference>
<dbReference type="PANTHER" id="PTHR34831:SF1">
    <property type="entry name" value="MIGRATION AND INVASION-INHIBITORY PROTEIN"/>
    <property type="match status" value="1"/>
</dbReference>
<dbReference type="AlphaFoldDB" id="A0AAD5X251"/>
<proteinExistence type="predicted"/>
<reference evidence="1" key="1">
    <citation type="submission" date="2020-05" db="EMBL/GenBank/DDBJ databases">
        <title>Phylogenomic resolution of chytrid fungi.</title>
        <authorList>
            <person name="Stajich J.E."/>
            <person name="Amses K."/>
            <person name="Simmons R."/>
            <person name="Seto K."/>
            <person name="Myers J."/>
            <person name="Bonds A."/>
            <person name="Quandt C.A."/>
            <person name="Barry K."/>
            <person name="Liu P."/>
            <person name="Grigoriev I."/>
            <person name="Longcore J.E."/>
            <person name="James T.Y."/>
        </authorList>
    </citation>
    <scope>NUCLEOTIDE SEQUENCE</scope>
    <source>
        <strain evidence="1">JEL0318</strain>
    </source>
</reference>
<dbReference type="GO" id="GO:0030336">
    <property type="term" value="P:negative regulation of cell migration"/>
    <property type="evidence" value="ECO:0007669"/>
    <property type="project" value="InterPro"/>
</dbReference>
<evidence type="ECO:0000313" key="2">
    <source>
        <dbReference type="Proteomes" id="UP001212841"/>
    </source>
</evidence>
<name>A0AAD5X251_9FUNG</name>
<dbReference type="PANTHER" id="PTHR34831">
    <property type="entry name" value="MIGRATION AND INVASION-INHIBITORY PROTEIN"/>
    <property type="match status" value="1"/>
</dbReference>
<accession>A0AAD5X251</accession>
<protein>
    <submittedName>
        <fullName evidence="1">Uncharacterized protein</fullName>
    </submittedName>
</protein>
<organism evidence="1 2">
    <name type="scientific">Rhizophlyctis rosea</name>
    <dbReference type="NCBI Taxonomy" id="64517"/>
    <lineage>
        <taxon>Eukaryota</taxon>
        <taxon>Fungi</taxon>
        <taxon>Fungi incertae sedis</taxon>
        <taxon>Chytridiomycota</taxon>
        <taxon>Chytridiomycota incertae sedis</taxon>
        <taxon>Chytridiomycetes</taxon>
        <taxon>Rhizophlyctidales</taxon>
        <taxon>Rhizophlyctidaceae</taxon>
        <taxon>Rhizophlyctis</taxon>
    </lineage>
</organism>
<dbReference type="EMBL" id="JADGJD010001034">
    <property type="protein sequence ID" value="KAJ3047059.1"/>
    <property type="molecule type" value="Genomic_DNA"/>
</dbReference>
<evidence type="ECO:0000313" key="1">
    <source>
        <dbReference type="EMBL" id="KAJ3047059.1"/>
    </source>
</evidence>
<comment type="caution">
    <text evidence="1">The sequence shown here is derived from an EMBL/GenBank/DDBJ whole genome shotgun (WGS) entry which is preliminary data.</text>
</comment>
<sequence>MSPTKGDFAPPFSAATVLRHEAERREHYINDALSKEEDYYNELQTYRKQHADLCFGEDLAPEQILTAPIYREPTKPTITLPPTKLDDDYLYSGVYRINDRLFPERTRPRLDDRIKADVSFMDDDGDVENRDEGPVKVSVPRSVVMPLPKMIRPHRRRSFDPSDSVDIAEHLHKGYEPYIKSSKTRLGKGAETMSLNRAVGRGYPLAGKDPITFQ</sequence>
<dbReference type="GO" id="GO:0010972">
    <property type="term" value="P:negative regulation of G2/M transition of mitotic cell cycle"/>
    <property type="evidence" value="ECO:0007669"/>
    <property type="project" value="InterPro"/>
</dbReference>
<keyword evidence="2" id="KW-1185">Reference proteome</keyword>